<dbReference type="PANTHER" id="PTHR43395:SF1">
    <property type="entry name" value="CHEMOTAXIS PROTEIN CHEA"/>
    <property type="match status" value="1"/>
</dbReference>
<proteinExistence type="predicted"/>
<feature type="compositionally biased region" description="Low complexity" evidence="2">
    <location>
        <begin position="158"/>
        <end position="169"/>
    </location>
</feature>
<feature type="region of interest" description="Disordered" evidence="2">
    <location>
        <begin position="451"/>
        <end position="470"/>
    </location>
</feature>
<dbReference type="Gene3D" id="1.20.120.160">
    <property type="entry name" value="HPT domain"/>
    <property type="match status" value="1"/>
</dbReference>
<keyword evidence="5" id="KW-1185">Reference proteome</keyword>
<feature type="region of interest" description="Disordered" evidence="2">
    <location>
        <begin position="158"/>
        <end position="184"/>
    </location>
</feature>
<dbReference type="PROSITE" id="PS50894">
    <property type="entry name" value="HPT"/>
    <property type="match status" value="1"/>
</dbReference>
<dbReference type="Proteomes" id="UP001235303">
    <property type="component" value="Unassembled WGS sequence"/>
</dbReference>
<sequence length="609" mass="67961">MAQEQENLNRIMGYFLEEAKDNLRIIEQGLLNLGATVRDAELINEIYRAAHSIKGGSAMLGASSVRKTSHKLEDYFQVLKERPPKIGPKLESLLLQVFDGLTELVENLESSDPDDSVHSRNIQICDSLTPVFKSLDQMMKVENHGANEEIEEPTTIFSSPVVSSPASGGEVEHRSSNLPDPEESAKHLVFKSDIPTLLRQMLQGFKQPDTAESRKQLDQICVKLKASGENFELSIWIELVKLAQGAIANRDNLYADLAPIVIRELKRATDFVLDGKLEQIKPSTALLNLQSEQSLTTGQNDPELDTFLRMGTTPTEAFTMESSSKGDRSKNTQPPLDPPKSYTQRIGPEVGLSELNTLADLFEGETSDLELAWETEISSISPDHPGNPEISEVDDINDFSDFFIDESPQDLPQNATDPLNNNLSTEETYDLELETSEDDLKDLLEIEPSIMSTHPKPTQDSEFSNLFSNPEKTQDLDDLLEINLDSSEDSQSIEELDLEESNLGLTEDEDFELDLDLESPERSEPLSTMDDIFDLKEPEEAEELDQNFENLNQLFDGLSENLESEMDLDALGETEALDDDLSLELEESSSSEELFDLDASSDDGEMDLD</sequence>
<dbReference type="InterPro" id="IPR036641">
    <property type="entry name" value="HPT_dom_sf"/>
</dbReference>
<evidence type="ECO:0000259" key="3">
    <source>
        <dbReference type="PROSITE" id="PS50894"/>
    </source>
</evidence>
<accession>A0ABT7AMZ6</accession>
<dbReference type="InterPro" id="IPR008207">
    <property type="entry name" value="Sig_transdc_His_kin_Hpt_dom"/>
</dbReference>
<feature type="region of interest" description="Disordered" evidence="2">
    <location>
        <begin position="500"/>
        <end position="528"/>
    </location>
</feature>
<gene>
    <name evidence="4" type="ORF">PMG71_02365</name>
</gene>
<dbReference type="EMBL" id="JAQOSP010000010">
    <property type="protein sequence ID" value="MDJ1168270.1"/>
    <property type="molecule type" value="Genomic_DNA"/>
</dbReference>
<dbReference type="CDD" id="cd00088">
    <property type="entry name" value="HPT"/>
    <property type="match status" value="1"/>
</dbReference>
<feature type="compositionally biased region" description="Polar residues" evidence="2">
    <location>
        <begin position="410"/>
        <end position="424"/>
    </location>
</feature>
<dbReference type="Pfam" id="PF01627">
    <property type="entry name" value="Hpt"/>
    <property type="match status" value="1"/>
</dbReference>
<feature type="region of interest" description="Disordered" evidence="2">
    <location>
        <begin position="404"/>
        <end position="424"/>
    </location>
</feature>
<keyword evidence="1" id="KW-0597">Phosphoprotein</keyword>
<dbReference type="PANTHER" id="PTHR43395">
    <property type="entry name" value="SENSOR HISTIDINE KINASE CHEA"/>
    <property type="match status" value="1"/>
</dbReference>
<evidence type="ECO:0000256" key="1">
    <source>
        <dbReference type="PROSITE-ProRule" id="PRU00110"/>
    </source>
</evidence>
<feature type="region of interest" description="Disordered" evidence="2">
    <location>
        <begin position="582"/>
        <end position="609"/>
    </location>
</feature>
<evidence type="ECO:0000313" key="5">
    <source>
        <dbReference type="Proteomes" id="UP001235303"/>
    </source>
</evidence>
<dbReference type="RefSeq" id="WP_283752034.1">
    <property type="nucleotide sequence ID" value="NZ_JAQOSP010000010.1"/>
</dbReference>
<feature type="non-terminal residue" evidence="4">
    <location>
        <position position="609"/>
    </location>
</feature>
<dbReference type="SUPFAM" id="SSF47226">
    <property type="entry name" value="Histidine-containing phosphotransfer domain, HPT domain"/>
    <property type="match status" value="1"/>
</dbReference>
<dbReference type="SMART" id="SM00073">
    <property type="entry name" value="HPT"/>
    <property type="match status" value="1"/>
</dbReference>
<reference evidence="4 5" key="1">
    <citation type="submission" date="2023-01" db="EMBL/GenBank/DDBJ databases">
        <title>Novel diversity within Roseofilum (Cyanobacteria; Desertifilaceae) from marine benthic mats with descriptions of four novel species.</title>
        <authorList>
            <person name="Wang Y."/>
            <person name="Berthold D.E."/>
            <person name="Hu J."/>
            <person name="Lefler F.W."/>
            <person name="Laughinghouse H.D. IV."/>
        </authorList>
    </citation>
    <scope>NUCLEOTIDE SEQUENCE [LARGE SCALE GENOMIC DNA]</scope>
    <source>
        <strain evidence="4 5">BLCC-M154</strain>
    </source>
</reference>
<feature type="region of interest" description="Disordered" evidence="2">
    <location>
        <begin position="318"/>
        <end position="346"/>
    </location>
</feature>
<feature type="modified residue" description="Phosphohistidine" evidence="1">
    <location>
        <position position="51"/>
    </location>
</feature>
<feature type="compositionally biased region" description="Acidic residues" evidence="2">
    <location>
        <begin position="500"/>
        <end position="518"/>
    </location>
</feature>
<protein>
    <submittedName>
        <fullName evidence="4">Hpt domain-containing protein</fullName>
    </submittedName>
</protein>
<feature type="domain" description="HPt" evidence="3">
    <location>
        <begin position="4"/>
        <end position="108"/>
    </location>
</feature>
<name>A0ABT7AMZ6_9CYAN</name>
<comment type="caution">
    <text evidence="4">The sequence shown here is derived from an EMBL/GenBank/DDBJ whole genome shotgun (WGS) entry which is preliminary data.</text>
</comment>
<evidence type="ECO:0000256" key="2">
    <source>
        <dbReference type="SAM" id="MobiDB-lite"/>
    </source>
</evidence>
<dbReference type="InterPro" id="IPR051315">
    <property type="entry name" value="Bact_Chemotaxis_CheA"/>
</dbReference>
<evidence type="ECO:0000313" key="4">
    <source>
        <dbReference type="EMBL" id="MDJ1168270.1"/>
    </source>
</evidence>
<organism evidence="4 5">
    <name type="scientific">Roseofilum acuticapitatum BLCC-M154</name>
    <dbReference type="NCBI Taxonomy" id="3022444"/>
    <lineage>
        <taxon>Bacteria</taxon>
        <taxon>Bacillati</taxon>
        <taxon>Cyanobacteriota</taxon>
        <taxon>Cyanophyceae</taxon>
        <taxon>Desertifilales</taxon>
        <taxon>Desertifilaceae</taxon>
        <taxon>Roseofilum</taxon>
        <taxon>Roseofilum acuticapitatum</taxon>
    </lineage>
</organism>